<feature type="chain" id="PRO_5032783971" evidence="1">
    <location>
        <begin position="29"/>
        <end position="466"/>
    </location>
</feature>
<dbReference type="InterPro" id="IPR050281">
    <property type="entry name" value="Flavin_monoamine_oxidase"/>
</dbReference>
<evidence type="ECO:0000313" key="4">
    <source>
        <dbReference type="Proteomes" id="UP000536685"/>
    </source>
</evidence>
<dbReference type="Proteomes" id="UP000536685">
    <property type="component" value="Unassembled WGS sequence"/>
</dbReference>
<name>A0A841AGY4_9MICO</name>
<feature type="domain" description="Amine oxidase" evidence="2">
    <location>
        <begin position="42"/>
        <end position="117"/>
    </location>
</feature>
<evidence type="ECO:0000313" key="3">
    <source>
        <dbReference type="EMBL" id="MBB5843090.1"/>
    </source>
</evidence>
<feature type="signal peptide" evidence="1">
    <location>
        <begin position="1"/>
        <end position="28"/>
    </location>
</feature>
<sequence>MSFTRRTFLAGAGTGVSVLVLTACTVDAEPSPTPTPTRTATGVVPVPRATARSNWGADSFARGSTSYMTVGSTLEHREALRVPVDDRVFFAGEATSTDNPGTVVGAQRSGNLAAAALADAGDSSEKVAIIGAGAAGSEAARVLTLRGYSVSVIEARSRVGGRIHSVSGKAWPFPIELGAFRLSPLRDADVLDALGRLDVATVSLDSAEDGTVYRSATGESATDPVSPAALATALDWAQSQSRDQSVDSSLTASGAEQTVIGATAGELDGPGLLAQHLAYLATVYGADGADLSSWYTADSVDTPTVVTGGFSEIVSDSLEGVETYLSTTVVGVSYTDERVSLRLGTGESLTVDRVLVTVPLGVLQDDSIEFDPLLPFSHRTAIASLAMGTVDTVWLRFDEPFWTTDAVVWNLVGTDDEVTTWYNLEPVTGEAILVGVVGGEAAERVQLLDDDELVDRLLTTLAPFAG</sequence>
<dbReference type="PROSITE" id="PS51318">
    <property type="entry name" value="TAT"/>
    <property type="match status" value="1"/>
</dbReference>
<dbReference type="SUPFAM" id="SSF51905">
    <property type="entry name" value="FAD/NAD(P)-binding domain"/>
    <property type="match status" value="2"/>
</dbReference>
<protein>
    <submittedName>
        <fullName evidence="3">Monoamine oxidase</fullName>
    </submittedName>
</protein>
<dbReference type="Gene3D" id="3.90.660.10">
    <property type="match status" value="1"/>
</dbReference>
<proteinExistence type="predicted"/>
<reference evidence="3 4" key="1">
    <citation type="submission" date="2020-08" db="EMBL/GenBank/DDBJ databases">
        <title>Sequencing the genomes of 1000 actinobacteria strains.</title>
        <authorList>
            <person name="Klenk H.-P."/>
        </authorList>
    </citation>
    <scope>NUCLEOTIDE SEQUENCE [LARGE SCALE GENOMIC DNA]</scope>
    <source>
        <strain evidence="3 4">DSM 105784</strain>
    </source>
</reference>
<evidence type="ECO:0000256" key="1">
    <source>
        <dbReference type="SAM" id="SignalP"/>
    </source>
</evidence>
<dbReference type="PANTHER" id="PTHR10742">
    <property type="entry name" value="FLAVIN MONOAMINE OXIDASE"/>
    <property type="match status" value="1"/>
</dbReference>
<evidence type="ECO:0000259" key="2">
    <source>
        <dbReference type="Pfam" id="PF01593"/>
    </source>
</evidence>
<dbReference type="InterPro" id="IPR002937">
    <property type="entry name" value="Amino_oxidase"/>
</dbReference>
<accession>A0A841AGY4</accession>
<comment type="caution">
    <text evidence="3">The sequence shown here is derived from an EMBL/GenBank/DDBJ whole genome shotgun (WGS) entry which is preliminary data.</text>
</comment>
<dbReference type="InterPro" id="IPR006311">
    <property type="entry name" value="TAT_signal"/>
</dbReference>
<keyword evidence="1" id="KW-0732">Signal</keyword>
<dbReference type="AlphaFoldDB" id="A0A841AGY4"/>
<dbReference type="Gene3D" id="3.50.50.60">
    <property type="entry name" value="FAD/NAD(P)-binding domain"/>
    <property type="match status" value="2"/>
</dbReference>
<dbReference type="GO" id="GO:0016491">
    <property type="term" value="F:oxidoreductase activity"/>
    <property type="evidence" value="ECO:0007669"/>
    <property type="project" value="InterPro"/>
</dbReference>
<dbReference type="InterPro" id="IPR036188">
    <property type="entry name" value="FAD/NAD-bd_sf"/>
</dbReference>
<feature type="domain" description="Amine oxidase" evidence="2">
    <location>
        <begin position="139"/>
        <end position="464"/>
    </location>
</feature>
<dbReference type="PROSITE" id="PS51257">
    <property type="entry name" value="PROKAR_LIPOPROTEIN"/>
    <property type="match status" value="1"/>
</dbReference>
<keyword evidence="4" id="KW-1185">Reference proteome</keyword>
<gene>
    <name evidence="3" type="ORF">HD599_001413</name>
</gene>
<dbReference type="Pfam" id="PF01593">
    <property type="entry name" value="Amino_oxidase"/>
    <property type="match status" value="2"/>
</dbReference>
<dbReference type="RefSeq" id="WP_184235236.1">
    <property type="nucleotide sequence ID" value="NZ_JACHMJ010000001.1"/>
</dbReference>
<dbReference type="SUPFAM" id="SSF54373">
    <property type="entry name" value="FAD-linked reductases, C-terminal domain"/>
    <property type="match status" value="1"/>
</dbReference>
<organism evidence="3 4">
    <name type="scientific">Conyzicola lurida</name>
    <dbReference type="NCBI Taxonomy" id="1172621"/>
    <lineage>
        <taxon>Bacteria</taxon>
        <taxon>Bacillati</taxon>
        <taxon>Actinomycetota</taxon>
        <taxon>Actinomycetes</taxon>
        <taxon>Micrococcales</taxon>
        <taxon>Microbacteriaceae</taxon>
        <taxon>Conyzicola</taxon>
    </lineage>
</organism>
<dbReference type="EMBL" id="JACHMJ010000001">
    <property type="protein sequence ID" value="MBB5843090.1"/>
    <property type="molecule type" value="Genomic_DNA"/>
</dbReference>
<dbReference type="PANTHER" id="PTHR10742:SF410">
    <property type="entry name" value="LYSINE-SPECIFIC HISTONE DEMETHYLASE 2"/>
    <property type="match status" value="1"/>
</dbReference>